<evidence type="ECO:0000256" key="1">
    <source>
        <dbReference type="SAM" id="MobiDB-lite"/>
    </source>
</evidence>
<dbReference type="AlphaFoldDB" id="A0A426WX91"/>
<dbReference type="Proteomes" id="UP000287651">
    <property type="component" value="Unassembled WGS sequence"/>
</dbReference>
<evidence type="ECO:0000313" key="3">
    <source>
        <dbReference type="Proteomes" id="UP000287651"/>
    </source>
</evidence>
<reference evidence="2 3" key="1">
    <citation type="journal article" date="2014" name="Agronomy (Basel)">
        <title>A Draft Genome Sequence for Ensete ventricosum, the Drought-Tolerant Tree Against Hunger.</title>
        <authorList>
            <person name="Harrison J."/>
            <person name="Moore K.A."/>
            <person name="Paszkiewicz K."/>
            <person name="Jones T."/>
            <person name="Grant M."/>
            <person name="Ambacheew D."/>
            <person name="Muzemil S."/>
            <person name="Studholme D.J."/>
        </authorList>
    </citation>
    <scope>NUCLEOTIDE SEQUENCE [LARGE SCALE GENOMIC DNA]</scope>
</reference>
<comment type="caution">
    <text evidence="2">The sequence shown here is derived from an EMBL/GenBank/DDBJ whole genome shotgun (WGS) entry which is preliminary data.</text>
</comment>
<accession>A0A426WX91</accession>
<sequence length="101" mass="10517">MIALYADGSLTTINDTSRVFDLGSLPNVTGIVVVPKGETESPVNPKSFRADELLSPDAGPPKITSLAFRSGPEVRETSLGRADRLGEGVVRGHITAGGRVG</sequence>
<gene>
    <name evidence="2" type="ORF">B296_00053796</name>
</gene>
<protein>
    <submittedName>
        <fullName evidence="2">Uncharacterized protein</fullName>
    </submittedName>
</protein>
<organism evidence="2 3">
    <name type="scientific">Ensete ventricosum</name>
    <name type="common">Abyssinian banana</name>
    <name type="synonym">Musa ensete</name>
    <dbReference type="NCBI Taxonomy" id="4639"/>
    <lineage>
        <taxon>Eukaryota</taxon>
        <taxon>Viridiplantae</taxon>
        <taxon>Streptophyta</taxon>
        <taxon>Embryophyta</taxon>
        <taxon>Tracheophyta</taxon>
        <taxon>Spermatophyta</taxon>
        <taxon>Magnoliopsida</taxon>
        <taxon>Liliopsida</taxon>
        <taxon>Zingiberales</taxon>
        <taxon>Musaceae</taxon>
        <taxon>Ensete</taxon>
    </lineage>
</organism>
<evidence type="ECO:0000313" key="2">
    <source>
        <dbReference type="EMBL" id="RRT31930.1"/>
    </source>
</evidence>
<proteinExistence type="predicted"/>
<name>A0A426WX91_ENSVE</name>
<feature type="region of interest" description="Disordered" evidence="1">
    <location>
        <begin position="37"/>
        <end position="66"/>
    </location>
</feature>
<dbReference type="EMBL" id="AMZH03034785">
    <property type="protein sequence ID" value="RRT31930.1"/>
    <property type="molecule type" value="Genomic_DNA"/>
</dbReference>